<sequence length="43" mass="4956">MYIHICASRRSWRGHKQSHRIRRGNTATKKRCTCMLELGPGSA</sequence>
<evidence type="ECO:0000313" key="2">
    <source>
        <dbReference type="WBParaSite" id="maker-uti_cns_0008302-snap-gene-0.3-mRNA-1"/>
    </source>
</evidence>
<organism evidence="1 2">
    <name type="scientific">Macrostomum lignano</name>
    <dbReference type="NCBI Taxonomy" id="282301"/>
    <lineage>
        <taxon>Eukaryota</taxon>
        <taxon>Metazoa</taxon>
        <taxon>Spiralia</taxon>
        <taxon>Lophotrochozoa</taxon>
        <taxon>Platyhelminthes</taxon>
        <taxon>Rhabditophora</taxon>
        <taxon>Macrostomorpha</taxon>
        <taxon>Macrostomida</taxon>
        <taxon>Macrostomidae</taxon>
        <taxon>Macrostomum</taxon>
    </lineage>
</organism>
<keyword evidence="1" id="KW-1185">Reference proteome</keyword>
<accession>A0A1I8HWB8</accession>
<evidence type="ECO:0000313" key="1">
    <source>
        <dbReference type="Proteomes" id="UP000095280"/>
    </source>
</evidence>
<name>A0A1I8HWB8_9PLAT</name>
<protein>
    <submittedName>
        <fullName evidence="2">Uncharacterized protein</fullName>
    </submittedName>
</protein>
<dbReference type="AlphaFoldDB" id="A0A1I8HWB8"/>
<dbReference type="Proteomes" id="UP000095280">
    <property type="component" value="Unplaced"/>
</dbReference>
<proteinExistence type="predicted"/>
<dbReference type="WBParaSite" id="maker-uti_cns_0008302-snap-gene-0.3-mRNA-1">
    <property type="protein sequence ID" value="maker-uti_cns_0008302-snap-gene-0.3-mRNA-1"/>
    <property type="gene ID" value="maker-uti_cns_0008302-snap-gene-0.3"/>
</dbReference>
<reference evidence="2" key="1">
    <citation type="submission" date="2016-11" db="UniProtKB">
        <authorList>
            <consortium name="WormBaseParasite"/>
        </authorList>
    </citation>
    <scope>IDENTIFICATION</scope>
</reference>